<accession>A0ABD0J492</accession>
<feature type="non-terminal residue" evidence="1">
    <location>
        <position position="1"/>
    </location>
</feature>
<gene>
    <name evidence="1" type="ORF">BaRGS_00039050</name>
</gene>
<evidence type="ECO:0000313" key="1">
    <source>
        <dbReference type="EMBL" id="KAK7458919.1"/>
    </source>
</evidence>
<protein>
    <submittedName>
        <fullName evidence="1">Uncharacterized protein</fullName>
    </submittedName>
</protein>
<evidence type="ECO:0000313" key="2">
    <source>
        <dbReference type="Proteomes" id="UP001519460"/>
    </source>
</evidence>
<dbReference type="EMBL" id="JACVVK020000662">
    <property type="protein sequence ID" value="KAK7458919.1"/>
    <property type="molecule type" value="Genomic_DNA"/>
</dbReference>
<reference evidence="1 2" key="1">
    <citation type="journal article" date="2023" name="Sci. Data">
        <title>Genome assembly of the Korean intertidal mud-creeper Batillaria attramentaria.</title>
        <authorList>
            <person name="Patra A.K."/>
            <person name="Ho P.T."/>
            <person name="Jun S."/>
            <person name="Lee S.J."/>
            <person name="Kim Y."/>
            <person name="Won Y.J."/>
        </authorList>
    </citation>
    <scope>NUCLEOTIDE SEQUENCE [LARGE SCALE GENOMIC DNA]</scope>
    <source>
        <strain evidence="1">Wonlab-2016</strain>
    </source>
</reference>
<dbReference type="AlphaFoldDB" id="A0ABD0J492"/>
<proteinExistence type="predicted"/>
<dbReference type="Proteomes" id="UP001519460">
    <property type="component" value="Unassembled WGS sequence"/>
</dbReference>
<organism evidence="1 2">
    <name type="scientific">Batillaria attramentaria</name>
    <dbReference type="NCBI Taxonomy" id="370345"/>
    <lineage>
        <taxon>Eukaryota</taxon>
        <taxon>Metazoa</taxon>
        <taxon>Spiralia</taxon>
        <taxon>Lophotrochozoa</taxon>
        <taxon>Mollusca</taxon>
        <taxon>Gastropoda</taxon>
        <taxon>Caenogastropoda</taxon>
        <taxon>Sorbeoconcha</taxon>
        <taxon>Cerithioidea</taxon>
        <taxon>Batillariidae</taxon>
        <taxon>Batillaria</taxon>
    </lineage>
</organism>
<sequence length="74" mass="7937">ALAPVNHTPCVECTFYIGKDIHRCSLCDPRREVTGQTGNSSTQLYKLNGLLASSVHYSKHSDRVSSASSVGAVD</sequence>
<keyword evidence="2" id="KW-1185">Reference proteome</keyword>
<name>A0ABD0J492_9CAEN</name>
<feature type="non-terminal residue" evidence="1">
    <location>
        <position position="74"/>
    </location>
</feature>
<comment type="caution">
    <text evidence="1">The sequence shown here is derived from an EMBL/GenBank/DDBJ whole genome shotgun (WGS) entry which is preliminary data.</text>
</comment>